<evidence type="ECO:0000313" key="1">
    <source>
        <dbReference type="EMBL" id="KAK1747879.1"/>
    </source>
</evidence>
<dbReference type="PANTHER" id="PTHR47682:SF1">
    <property type="entry name" value="TETRATRICOPEPTIDE REPEAT (TPR)-CONTAINING PROTEIN"/>
    <property type="match status" value="1"/>
</dbReference>
<sequence length="321" mass="34129">MIKLSSSSAYCAAAAALLLYSVAGLLVNAFVVATIPSASSSSHIVLNAKVIRVCQSPGCRDDGAQSTLDSLTALAAPGCQVMKGGCVSGCGAGPVVEILPDGEDVMTISSIKRKKVKGDALISLLDELSDEETDISSSMRQRLIMGYEQALEAKAAYEAKDYQSAIQSYEDAIQIARNPAMALEEARASIGGDNYDSVKGVNWLVDSFRNSCRARLAMKDIDGARRDAFAATVFSQNTDADALMCLAEVCQASKDTMGELQATKAAIAQYQRLEDEYSKPMPGKDAVARAEAAKIKSNASTVKRELGFRIVKLERELKASS</sequence>
<dbReference type="EMBL" id="JATAAI010000002">
    <property type="protein sequence ID" value="KAK1747879.1"/>
    <property type="molecule type" value="Genomic_DNA"/>
</dbReference>
<reference evidence="1" key="1">
    <citation type="submission" date="2023-06" db="EMBL/GenBank/DDBJ databases">
        <title>Survivors Of The Sea: Transcriptome response of Skeletonema marinoi to long-term dormancy.</title>
        <authorList>
            <person name="Pinder M.I.M."/>
            <person name="Kourtchenko O."/>
            <person name="Robertson E.K."/>
            <person name="Larsson T."/>
            <person name="Maumus F."/>
            <person name="Osuna-Cruz C.M."/>
            <person name="Vancaester E."/>
            <person name="Stenow R."/>
            <person name="Vandepoele K."/>
            <person name="Ploug H."/>
            <person name="Bruchert V."/>
            <person name="Godhe A."/>
            <person name="Topel M."/>
        </authorList>
    </citation>
    <scope>NUCLEOTIDE SEQUENCE</scope>
    <source>
        <strain evidence="1">R05AC</strain>
    </source>
</reference>
<evidence type="ECO:0000313" key="2">
    <source>
        <dbReference type="Proteomes" id="UP001224775"/>
    </source>
</evidence>
<accession>A0AAD8YJS1</accession>
<dbReference type="CDD" id="cd02980">
    <property type="entry name" value="TRX_Fd_family"/>
    <property type="match status" value="1"/>
</dbReference>
<dbReference type="Gene3D" id="1.25.40.10">
    <property type="entry name" value="Tetratricopeptide repeat domain"/>
    <property type="match status" value="1"/>
</dbReference>
<gene>
    <name evidence="1" type="ORF">QTG54_001842</name>
</gene>
<comment type="caution">
    <text evidence="1">The sequence shown here is derived from an EMBL/GenBank/DDBJ whole genome shotgun (WGS) entry which is preliminary data.</text>
</comment>
<dbReference type="InterPro" id="IPR036249">
    <property type="entry name" value="Thioredoxin-like_sf"/>
</dbReference>
<organism evidence="1 2">
    <name type="scientific">Skeletonema marinoi</name>
    <dbReference type="NCBI Taxonomy" id="267567"/>
    <lineage>
        <taxon>Eukaryota</taxon>
        <taxon>Sar</taxon>
        <taxon>Stramenopiles</taxon>
        <taxon>Ochrophyta</taxon>
        <taxon>Bacillariophyta</taxon>
        <taxon>Coscinodiscophyceae</taxon>
        <taxon>Thalassiosirophycidae</taxon>
        <taxon>Thalassiosirales</taxon>
        <taxon>Skeletonemataceae</taxon>
        <taxon>Skeletonema</taxon>
        <taxon>Skeletonema marinoi-dohrnii complex</taxon>
    </lineage>
</organism>
<proteinExistence type="predicted"/>
<dbReference type="PANTHER" id="PTHR47682">
    <property type="entry name" value="TETRATRICOPEPTIDE REPEAT (TPR)-CONTAINING PROTEIN"/>
    <property type="match status" value="1"/>
</dbReference>
<dbReference type="Proteomes" id="UP001224775">
    <property type="component" value="Unassembled WGS sequence"/>
</dbReference>
<dbReference type="SUPFAM" id="SSF52833">
    <property type="entry name" value="Thioredoxin-like"/>
    <property type="match status" value="1"/>
</dbReference>
<name>A0AAD8YJS1_9STRA</name>
<dbReference type="AlphaFoldDB" id="A0AAD8YJS1"/>
<dbReference type="Gene3D" id="3.40.30.10">
    <property type="entry name" value="Glutaredoxin"/>
    <property type="match status" value="1"/>
</dbReference>
<keyword evidence="2" id="KW-1185">Reference proteome</keyword>
<dbReference type="SUPFAM" id="SSF48452">
    <property type="entry name" value="TPR-like"/>
    <property type="match status" value="1"/>
</dbReference>
<dbReference type="InterPro" id="IPR011990">
    <property type="entry name" value="TPR-like_helical_dom_sf"/>
</dbReference>
<protein>
    <submittedName>
        <fullName evidence="1">Uncharacterized protein</fullName>
    </submittedName>
</protein>